<dbReference type="SUPFAM" id="SSF55008">
    <property type="entry name" value="HMA, heavy metal-associated domain"/>
    <property type="match status" value="1"/>
</dbReference>
<dbReference type="EMBL" id="FOPP01000004">
    <property type="protein sequence ID" value="SFH04358.1"/>
    <property type="molecule type" value="Genomic_DNA"/>
</dbReference>
<evidence type="ECO:0000313" key="2">
    <source>
        <dbReference type="EMBL" id="SFH04358.1"/>
    </source>
</evidence>
<dbReference type="CDD" id="cd00371">
    <property type="entry name" value="HMA"/>
    <property type="match status" value="1"/>
</dbReference>
<protein>
    <submittedName>
        <fullName evidence="2">Copper chaperone</fullName>
    </submittedName>
</protein>
<proteinExistence type="predicted"/>
<dbReference type="Gene3D" id="3.30.70.100">
    <property type="match status" value="1"/>
</dbReference>
<organism evidence="2 3">
    <name type="scientific">Pedobacter insulae</name>
    <dbReference type="NCBI Taxonomy" id="414048"/>
    <lineage>
        <taxon>Bacteria</taxon>
        <taxon>Pseudomonadati</taxon>
        <taxon>Bacteroidota</taxon>
        <taxon>Sphingobacteriia</taxon>
        <taxon>Sphingobacteriales</taxon>
        <taxon>Sphingobacteriaceae</taxon>
        <taxon>Pedobacter</taxon>
    </lineage>
</organism>
<dbReference type="RefSeq" id="WP_090993202.1">
    <property type="nucleotide sequence ID" value="NZ_FOPP01000004.1"/>
</dbReference>
<evidence type="ECO:0000259" key="1">
    <source>
        <dbReference type="PROSITE" id="PS50846"/>
    </source>
</evidence>
<dbReference type="PROSITE" id="PS50846">
    <property type="entry name" value="HMA_2"/>
    <property type="match status" value="1"/>
</dbReference>
<keyword evidence="3" id="KW-1185">Reference proteome</keyword>
<name>A0A1I2WSL7_9SPHI</name>
<dbReference type="InterPro" id="IPR006121">
    <property type="entry name" value="HMA_dom"/>
</dbReference>
<evidence type="ECO:0000313" key="3">
    <source>
        <dbReference type="Proteomes" id="UP000199666"/>
    </source>
</evidence>
<accession>A0A1I2WSL7</accession>
<feature type="domain" description="HMA" evidence="1">
    <location>
        <begin position="1"/>
        <end position="68"/>
    </location>
</feature>
<dbReference type="STRING" id="414048.SAMN04489864_104262"/>
<dbReference type="Proteomes" id="UP000199666">
    <property type="component" value="Unassembled WGS sequence"/>
</dbReference>
<dbReference type="Pfam" id="PF00403">
    <property type="entry name" value="HMA"/>
    <property type="match status" value="1"/>
</dbReference>
<gene>
    <name evidence="2" type="ORF">SAMN04489864_104262</name>
</gene>
<dbReference type="OrthoDB" id="677920at2"/>
<sequence length="70" mass="7733">METLKFKTNIKCGGCIAAVTPHLNKLSGIEKWEVDTQNPDKILTVEGKQGIDTDQIIDTLEEAGYKAEKI</sequence>
<reference evidence="2 3" key="1">
    <citation type="submission" date="2016-10" db="EMBL/GenBank/DDBJ databases">
        <authorList>
            <person name="de Groot N.N."/>
        </authorList>
    </citation>
    <scope>NUCLEOTIDE SEQUENCE [LARGE SCALE GENOMIC DNA]</scope>
    <source>
        <strain evidence="2 3">DSM 18684</strain>
    </source>
</reference>
<dbReference type="GO" id="GO:0046872">
    <property type="term" value="F:metal ion binding"/>
    <property type="evidence" value="ECO:0007669"/>
    <property type="project" value="InterPro"/>
</dbReference>
<dbReference type="InterPro" id="IPR036163">
    <property type="entry name" value="HMA_dom_sf"/>
</dbReference>
<dbReference type="AlphaFoldDB" id="A0A1I2WSL7"/>